<dbReference type="AlphaFoldDB" id="A0AAV2QH27"/>
<accession>A0AAV2QH27</accession>
<organism evidence="3 4">
    <name type="scientific">Meganyctiphanes norvegica</name>
    <name type="common">Northern krill</name>
    <name type="synonym">Thysanopoda norvegica</name>
    <dbReference type="NCBI Taxonomy" id="48144"/>
    <lineage>
        <taxon>Eukaryota</taxon>
        <taxon>Metazoa</taxon>
        <taxon>Ecdysozoa</taxon>
        <taxon>Arthropoda</taxon>
        <taxon>Crustacea</taxon>
        <taxon>Multicrustacea</taxon>
        <taxon>Malacostraca</taxon>
        <taxon>Eumalacostraca</taxon>
        <taxon>Eucarida</taxon>
        <taxon>Euphausiacea</taxon>
        <taxon>Euphausiidae</taxon>
        <taxon>Meganyctiphanes</taxon>
    </lineage>
</organism>
<feature type="domain" description="ERAP1-like C-terminal" evidence="2">
    <location>
        <begin position="2"/>
        <end position="142"/>
    </location>
</feature>
<dbReference type="PANTHER" id="PTHR11533">
    <property type="entry name" value="PROTEASE M1 ZINC METALLOPROTEASE"/>
    <property type="match status" value="1"/>
</dbReference>
<evidence type="ECO:0000313" key="3">
    <source>
        <dbReference type="EMBL" id="CAL4086080.1"/>
    </source>
</evidence>
<evidence type="ECO:0000256" key="1">
    <source>
        <dbReference type="ARBA" id="ARBA00010136"/>
    </source>
</evidence>
<comment type="similarity">
    <text evidence="1">Belongs to the peptidase M1 family.</text>
</comment>
<evidence type="ECO:0000259" key="2">
    <source>
        <dbReference type="Pfam" id="PF11838"/>
    </source>
</evidence>
<name>A0AAV2QH27_MEGNR</name>
<gene>
    <name evidence="3" type="ORF">MNOR_LOCUS12906</name>
</gene>
<dbReference type="InterPro" id="IPR050344">
    <property type="entry name" value="Peptidase_M1_aminopeptidases"/>
</dbReference>
<dbReference type="GO" id="GO:0006508">
    <property type="term" value="P:proteolysis"/>
    <property type="evidence" value="ECO:0007669"/>
    <property type="project" value="TreeGrafter"/>
</dbReference>
<dbReference type="Pfam" id="PF11838">
    <property type="entry name" value="ERAP1_C"/>
    <property type="match status" value="1"/>
</dbReference>
<dbReference type="Proteomes" id="UP001497623">
    <property type="component" value="Unassembled WGS sequence"/>
</dbReference>
<reference evidence="3 4" key="1">
    <citation type="submission" date="2024-05" db="EMBL/GenBank/DDBJ databases">
        <authorList>
            <person name="Wallberg A."/>
        </authorList>
    </citation>
    <scope>NUCLEOTIDE SEQUENCE [LARGE SCALE GENOMIC DNA]</scope>
</reference>
<dbReference type="EMBL" id="CAXKWB010007210">
    <property type="protein sequence ID" value="CAL4086080.1"/>
    <property type="molecule type" value="Genomic_DNA"/>
</dbReference>
<dbReference type="Gene3D" id="1.25.50.20">
    <property type="match status" value="1"/>
</dbReference>
<dbReference type="GO" id="GO:0042277">
    <property type="term" value="F:peptide binding"/>
    <property type="evidence" value="ECO:0007669"/>
    <property type="project" value="TreeGrafter"/>
</dbReference>
<keyword evidence="4" id="KW-1185">Reference proteome</keyword>
<dbReference type="PANTHER" id="PTHR11533:SF299">
    <property type="entry name" value="AMINOPEPTIDASE"/>
    <property type="match status" value="1"/>
</dbReference>
<feature type="non-terminal residue" evidence="3">
    <location>
        <position position="1"/>
    </location>
</feature>
<sequence>SRYGREDDWRHCWHVYNTTDIPSEKVLMLQALAQTREPWLMQQYLEYTLDTSKIRSQDVRTVLREVASNPGGRLPAWRMVREHWNKIVELFGSGSFTIGAIIKAVTSPFTSAFDLQEVSHFFNSVSVGSGQRSLAQATETIRLNIQWHEYNLQTVSFWLHKKLKHLEDHSD</sequence>
<dbReference type="InterPro" id="IPR024571">
    <property type="entry name" value="ERAP1-like_C_dom"/>
</dbReference>
<comment type="caution">
    <text evidence="3">The sequence shown here is derived from an EMBL/GenBank/DDBJ whole genome shotgun (WGS) entry which is preliminary data.</text>
</comment>
<evidence type="ECO:0000313" key="4">
    <source>
        <dbReference type="Proteomes" id="UP001497623"/>
    </source>
</evidence>
<dbReference type="GO" id="GO:0016020">
    <property type="term" value="C:membrane"/>
    <property type="evidence" value="ECO:0007669"/>
    <property type="project" value="TreeGrafter"/>
</dbReference>
<dbReference type="GO" id="GO:0008270">
    <property type="term" value="F:zinc ion binding"/>
    <property type="evidence" value="ECO:0007669"/>
    <property type="project" value="TreeGrafter"/>
</dbReference>
<dbReference type="GO" id="GO:0005737">
    <property type="term" value="C:cytoplasm"/>
    <property type="evidence" value="ECO:0007669"/>
    <property type="project" value="TreeGrafter"/>
</dbReference>
<dbReference type="GO" id="GO:0070006">
    <property type="term" value="F:metalloaminopeptidase activity"/>
    <property type="evidence" value="ECO:0007669"/>
    <property type="project" value="TreeGrafter"/>
</dbReference>
<dbReference type="GO" id="GO:0005615">
    <property type="term" value="C:extracellular space"/>
    <property type="evidence" value="ECO:0007669"/>
    <property type="project" value="TreeGrafter"/>
</dbReference>
<protein>
    <recommendedName>
        <fullName evidence="2">ERAP1-like C-terminal domain-containing protein</fullName>
    </recommendedName>
</protein>
<dbReference type="GO" id="GO:0043171">
    <property type="term" value="P:peptide catabolic process"/>
    <property type="evidence" value="ECO:0007669"/>
    <property type="project" value="TreeGrafter"/>
</dbReference>
<proteinExistence type="inferred from homology"/>